<dbReference type="AlphaFoldDB" id="A0A1F7WWM9"/>
<feature type="compositionally biased region" description="Acidic residues" evidence="2">
    <location>
        <begin position="164"/>
        <end position="186"/>
    </location>
</feature>
<dbReference type="GO" id="GO:0008745">
    <property type="term" value="F:N-acetylmuramoyl-L-alanine amidase activity"/>
    <property type="evidence" value="ECO:0007669"/>
    <property type="project" value="InterPro"/>
</dbReference>
<sequence length="599" mass="65109">MVSGFKEIFVRKNLYIAWILIGTALLWPAAAFCQGQMSVEGRDIEVNPIDGVDYISLNTLSKKLGLSVKYFPESKMYKVIGKDKREIRFVVDKRAVVVGDTFIRANNPVIESDDDVKIPVEIISGLYSTSGAPKPKEMPAAKDEKTAEKTAEADKTQPKPLPIDVEEEEEEIAFEDEEEEDNVDAEGDTVETAVAEAASQKGDSHEATIENIKYRRSPDAFELDVAFDGAAPKGVKYSTGMDGKTVDIIINKVDSKLGEQLIKVTENIVESVKLTMVNQENSNRVILSLASNAKVNISIKENGNMLTFVVNKIDGAAAGELKPLIAEVASDTGSIGITAPKIADTAETAAKKAPGADVLKSIDKVEMKLTNMEDLVSGLGDIDHIIAIDAGHGGEEFGVVSDNRIKEKDVAFDIARRIKSLMDKTKLRAILVRNGDYFMPLENRLKVINTYDTKLLVSIHAGGSSSPDASGIGIHYFDLGAQTASNAPLIASGTNVIESEVNEIMTALSSSHKIKESKRLAESIGESIRKQRDLKIRNIRGANFSMLSECLMPAVIVEAGFITCREDEKSLATDEFKDKIAAAIFEGVKKHILSAKKNN</sequence>
<evidence type="ECO:0000313" key="5">
    <source>
        <dbReference type="Proteomes" id="UP000178735"/>
    </source>
</evidence>
<feature type="domain" description="MurNAc-LAA" evidence="3">
    <location>
        <begin position="453"/>
        <end position="589"/>
    </location>
</feature>
<feature type="region of interest" description="Disordered" evidence="2">
    <location>
        <begin position="129"/>
        <end position="186"/>
    </location>
</feature>
<dbReference type="Proteomes" id="UP000178735">
    <property type="component" value="Unassembled WGS sequence"/>
</dbReference>
<evidence type="ECO:0000259" key="3">
    <source>
        <dbReference type="SMART" id="SM00646"/>
    </source>
</evidence>
<feature type="compositionally biased region" description="Basic and acidic residues" evidence="2">
    <location>
        <begin position="134"/>
        <end position="157"/>
    </location>
</feature>
<gene>
    <name evidence="4" type="ORF">A2008_13730</name>
</gene>
<evidence type="ECO:0000256" key="2">
    <source>
        <dbReference type="SAM" id="MobiDB-lite"/>
    </source>
</evidence>
<proteinExistence type="predicted"/>
<dbReference type="Pfam" id="PF01520">
    <property type="entry name" value="Amidase_3"/>
    <property type="match status" value="1"/>
</dbReference>
<dbReference type="STRING" id="1817813.A2008_13730"/>
<keyword evidence="1" id="KW-0378">Hydrolase</keyword>
<dbReference type="Pfam" id="PF07833">
    <property type="entry name" value="Cu_amine_oxidN1"/>
    <property type="match status" value="1"/>
</dbReference>
<dbReference type="GO" id="GO:0009253">
    <property type="term" value="P:peptidoglycan catabolic process"/>
    <property type="evidence" value="ECO:0007669"/>
    <property type="project" value="InterPro"/>
</dbReference>
<evidence type="ECO:0000313" key="4">
    <source>
        <dbReference type="EMBL" id="OGM06578.1"/>
    </source>
</evidence>
<dbReference type="EMBL" id="MGFH01000057">
    <property type="protein sequence ID" value="OGM06578.1"/>
    <property type="molecule type" value="Genomic_DNA"/>
</dbReference>
<accession>A0A1F7WWM9</accession>
<dbReference type="SMART" id="SM00646">
    <property type="entry name" value="Ami_3"/>
    <property type="match status" value="1"/>
</dbReference>
<dbReference type="InterPro" id="IPR050695">
    <property type="entry name" value="N-acetylmuramoyl_amidase_3"/>
</dbReference>
<dbReference type="InterPro" id="IPR002508">
    <property type="entry name" value="MurNAc-LAA_cat"/>
</dbReference>
<reference evidence="4 5" key="1">
    <citation type="journal article" date="2016" name="Nat. Commun.">
        <title>Thousands of microbial genomes shed light on interconnected biogeochemical processes in an aquifer system.</title>
        <authorList>
            <person name="Anantharaman K."/>
            <person name="Brown C.T."/>
            <person name="Hug L.A."/>
            <person name="Sharon I."/>
            <person name="Castelle C.J."/>
            <person name="Probst A.J."/>
            <person name="Thomas B.C."/>
            <person name="Singh A."/>
            <person name="Wilkins M.J."/>
            <person name="Karaoz U."/>
            <person name="Brodie E.L."/>
            <person name="Williams K.H."/>
            <person name="Hubbard S.S."/>
            <person name="Banfield J.F."/>
        </authorList>
    </citation>
    <scope>NUCLEOTIDE SEQUENCE [LARGE SCALE GENOMIC DNA]</scope>
</reference>
<evidence type="ECO:0000256" key="1">
    <source>
        <dbReference type="ARBA" id="ARBA00022801"/>
    </source>
</evidence>
<dbReference type="PANTHER" id="PTHR30404">
    <property type="entry name" value="N-ACETYLMURAMOYL-L-ALANINE AMIDASE"/>
    <property type="match status" value="1"/>
</dbReference>
<protein>
    <recommendedName>
        <fullName evidence="3">MurNAc-LAA domain-containing protein</fullName>
    </recommendedName>
</protein>
<dbReference type="PANTHER" id="PTHR30404:SF0">
    <property type="entry name" value="N-ACETYLMURAMOYL-L-ALANINE AMIDASE AMIC"/>
    <property type="match status" value="1"/>
</dbReference>
<organism evidence="4 5">
    <name type="scientific">Candidatus Wallbacteria bacterium GWC2_49_35</name>
    <dbReference type="NCBI Taxonomy" id="1817813"/>
    <lineage>
        <taxon>Bacteria</taxon>
        <taxon>Candidatus Walliibacteriota</taxon>
    </lineage>
</organism>
<dbReference type="SUPFAM" id="SSF53187">
    <property type="entry name" value="Zn-dependent exopeptidases"/>
    <property type="match status" value="1"/>
</dbReference>
<name>A0A1F7WWM9_9BACT</name>
<dbReference type="InterPro" id="IPR012854">
    <property type="entry name" value="Cu_amine_oxidase-like_N"/>
</dbReference>
<dbReference type="GO" id="GO:0030288">
    <property type="term" value="C:outer membrane-bounded periplasmic space"/>
    <property type="evidence" value="ECO:0007669"/>
    <property type="project" value="TreeGrafter"/>
</dbReference>
<comment type="caution">
    <text evidence="4">The sequence shown here is derived from an EMBL/GenBank/DDBJ whole genome shotgun (WGS) entry which is preliminary data.</text>
</comment>
<dbReference type="Gene3D" id="3.40.630.40">
    <property type="entry name" value="Zn-dependent exopeptidases"/>
    <property type="match status" value="1"/>
</dbReference>
<dbReference type="CDD" id="cd02696">
    <property type="entry name" value="MurNAc-LAA"/>
    <property type="match status" value="1"/>
</dbReference>